<reference evidence="2" key="1">
    <citation type="journal article" date="2001" name="Nucleic Acids Res.">
        <title>Rapid evolution of the DNA-binding site in LAGLIDADG homing endonucleases.</title>
        <authorList>
            <person name="Lucas P."/>
            <person name="Otis C."/>
            <person name="Mercier J.P."/>
            <person name="Turmel M."/>
            <person name="Lemieux C."/>
        </authorList>
    </citation>
    <scope>NUCLEOTIDE SEQUENCE</scope>
    <source>
        <strain evidence="2">UTEX 1912</strain>
    </source>
</reference>
<dbReference type="AlphaFoldDB" id="Q3ZJ33"/>
<evidence type="ECO:0000313" key="2">
    <source>
        <dbReference type="EMBL" id="AAV80656.1"/>
    </source>
</evidence>
<dbReference type="EMBL" id="AY835431">
    <property type="protein sequence ID" value="AAV80656.1"/>
    <property type="molecule type" value="Genomic_DNA"/>
</dbReference>
<feature type="region of interest" description="Disordered" evidence="1">
    <location>
        <begin position="1"/>
        <end position="131"/>
    </location>
</feature>
<gene>
    <name evidence="2" type="primary">orf182</name>
</gene>
<dbReference type="GeneID" id="4108759"/>
<reference evidence="2" key="4">
    <citation type="journal article" date="2006" name="BMC Biol.">
        <title>The complete chloroplast DNA sequence of the green alga Oltmannsiellopsis viridis reveals a distinctive quadripartite architecture in the chloroplast genome of early diverging ulvophytes.</title>
        <authorList>
            <person name="Pombert J.F."/>
            <person name="Lemieux C."/>
            <person name="Turmel M."/>
        </authorList>
    </citation>
    <scope>NUCLEOTIDE SEQUENCE</scope>
    <source>
        <strain evidence="2">UTEX 1912</strain>
    </source>
</reference>
<protein>
    <submittedName>
        <fullName evidence="2">Uncharacterized protein</fullName>
    </submittedName>
</protein>
<keyword evidence="2" id="KW-0150">Chloroplast</keyword>
<reference evidence="2" key="2">
    <citation type="submission" date="2004-11" db="EMBL/GenBank/DDBJ databases">
        <authorList>
            <person name="Pombert J.-F."/>
            <person name="Otis C."/>
            <person name="Lemieux C."/>
            <person name="Turmel M."/>
        </authorList>
    </citation>
    <scope>NUCLEOTIDE SEQUENCE</scope>
    <source>
        <strain evidence="2">UTEX 1912</strain>
    </source>
</reference>
<feature type="compositionally biased region" description="Acidic residues" evidence="1">
    <location>
        <begin position="114"/>
        <end position="125"/>
    </location>
</feature>
<evidence type="ECO:0000256" key="1">
    <source>
        <dbReference type="SAM" id="MobiDB-lite"/>
    </source>
</evidence>
<accession>Q3ZJ33</accession>
<reference evidence="2" key="3">
    <citation type="journal article" date="2005" name="Mol. Biol. Evol.">
        <title>The chloroplast genome sequence of the green alga Pseudendoclonium akinetum (Ulvophyceae) reveals unusual structural features and new insights into the branching order of chlorophyte lineages.</title>
        <authorList>
            <person name="Pombert J.F."/>
            <person name="Otis C."/>
            <person name="Lemieux C."/>
            <person name="Turmel M."/>
        </authorList>
    </citation>
    <scope>NUCLEOTIDE SEQUENCE</scope>
    <source>
        <strain evidence="2">UTEX 1912</strain>
    </source>
</reference>
<feature type="compositionally biased region" description="Basic and acidic residues" evidence="1">
    <location>
        <begin position="50"/>
        <end position="78"/>
    </location>
</feature>
<geneLocation type="chloroplast" evidence="2"/>
<keyword evidence="2" id="KW-0934">Plastid</keyword>
<sequence>MLGSLLKKAPKIPNYSSTDASPPLPPIGGGVMIAGDSGEPQKNLQPLYARYDRDREQKTADGKEFRTKIKTAEQEVEKNTLPPSSETLNSDEDTSFVTANEDSANLDDFKDLPEETADVSEDGSEDSSSGNISAMAGVSLYKLGCMIYNNRESIFQAYEQVSQNAYSWASVDYFSKETFWAE</sequence>
<name>Q3ZJ33_TUPAK</name>
<proteinExistence type="predicted"/>
<dbReference type="RefSeq" id="YP_636234.1">
    <property type="nucleotide sequence ID" value="NC_008114.1"/>
</dbReference>
<organism evidence="2">
    <name type="scientific">Tupiella akineta</name>
    <name type="common">Green alga</name>
    <name type="synonym">Pseudendoclonium akinetum</name>
    <dbReference type="NCBI Taxonomy" id="160070"/>
    <lineage>
        <taxon>Eukaryota</taxon>
        <taxon>Viridiplantae</taxon>
        <taxon>Chlorophyta</taxon>
        <taxon>core chlorophytes</taxon>
        <taxon>Ulvophyceae</taxon>
        <taxon>OUU clade</taxon>
        <taxon>Ulotrichales</taxon>
        <taxon>Tupiellaceae</taxon>
        <taxon>Tupiella</taxon>
    </lineage>
</organism>